<reference evidence="3" key="1">
    <citation type="journal article" date="2019" name="Int. J. Syst. Evol. Microbiol.">
        <title>The Global Catalogue of Microorganisms (GCM) 10K type strain sequencing project: providing services to taxonomists for standard genome sequencing and annotation.</title>
        <authorList>
            <consortium name="The Broad Institute Genomics Platform"/>
            <consortium name="The Broad Institute Genome Sequencing Center for Infectious Disease"/>
            <person name="Wu L."/>
            <person name="Ma J."/>
        </authorList>
    </citation>
    <scope>NUCLEOTIDE SEQUENCE [LARGE SCALE GENOMIC DNA]</scope>
    <source>
        <strain evidence="3">JCM 4733</strain>
    </source>
</reference>
<dbReference type="EMBL" id="BMVN01000003">
    <property type="protein sequence ID" value="GHA08989.1"/>
    <property type="molecule type" value="Genomic_DNA"/>
</dbReference>
<evidence type="ECO:0000313" key="2">
    <source>
        <dbReference type="EMBL" id="GHA08989.1"/>
    </source>
</evidence>
<dbReference type="RefSeq" id="WP_189882919.1">
    <property type="nucleotide sequence ID" value="NZ_BMVN01000003.1"/>
</dbReference>
<protein>
    <submittedName>
        <fullName evidence="2">Uncharacterized protein</fullName>
    </submittedName>
</protein>
<keyword evidence="3" id="KW-1185">Reference proteome</keyword>
<name>A0ABQ3CEY2_9ACTN</name>
<dbReference type="Proteomes" id="UP000653644">
    <property type="component" value="Unassembled WGS sequence"/>
</dbReference>
<evidence type="ECO:0000256" key="1">
    <source>
        <dbReference type="SAM" id="SignalP"/>
    </source>
</evidence>
<sequence>MDPAVTAALITTPTAVLAAAAAYAAGRAQARSAHRGPVDAVRRQHQRDAYAELARATLSYLSSTGNVQHLVGHVYAVRLDYDLAPDAASQLSEALARPGIRSSELADALAPHNVPVSLSMAMGELEQLSPTWRQDIEGALQVDDVMRAMSVVTLEGPDHLAELAEQLGDRANSVRICWARAAALTPFYPFTRMTTEWEPIEVHSRLRDALEEFTRAARAHLNAH</sequence>
<gene>
    <name evidence="2" type="ORF">GCM10010345_11750</name>
</gene>
<accession>A0ABQ3CEY2</accession>
<comment type="caution">
    <text evidence="2">The sequence shown here is derived from an EMBL/GenBank/DDBJ whole genome shotgun (WGS) entry which is preliminary data.</text>
</comment>
<organism evidence="2 3">
    <name type="scientific">Streptomyces canarius</name>
    <dbReference type="NCBI Taxonomy" id="285453"/>
    <lineage>
        <taxon>Bacteria</taxon>
        <taxon>Bacillati</taxon>
        <taxon>Actinomycetota</taxon>
        <taxon>Actinomycetes</taxon>
        <taxon>Kitasatosporales</taxon>
        <taxon>Streptomycetaceae</taxon>
        <taxon>Streptomyces</taxon>
    </lineage>
</organism>
<keyword evidence="1" id="KW-0732">Signal</keyword>
<proteinExistence type="predicted"/>
<feature type="signal peptide" evidence="1">
    <location>
        <begin position="1"/>
        <end position="18"/>
    </location>
</feature>
<evidence type="ECO:0000313" key="3">
    <source>
        <dbReference type="Proteomes" id="UP000653644"/>
    </source>
</evidence>
<feature type="chain" id="PRO_5046769321" evidence="1">
    <location>
        <begin position="19"/>
        <end position="224"/>
    </location>
</feature>